<feature type="non-terminal residue" evidence="1">
    <location>
        <position position="96"/>
    </location>
</feature>
<organism evidence="1 2">
    <name type="scientific">Thelephora ganbajun</name>
    <name type="common">Ganba fungus</name>
    <dbReference type="NCBI Taxonomy" id="370292"/>
    <lineage>
        <taxon>Eukaryota</taxon>
        <taxon>Fungi</taxon>
        <taxon>Dikarya</taxon>
        <taxon>Basidiomycota</taxon>
        <taxon>Agaricomycotina</taxon>
        <taxon>Agaricomycetes</taxon>
        <taxon>Thelephorales</taxon>
        <taxon>Thelephoraceae</taxon>
        <taxon>Thelephora</taxon>
    </lineage>
</organism>
<sequence length="96" mass="11034">MDSISWTVDSAGNVPAAKVRPATPWHGTLIENRTEAQYMLIITTTLTLYDYLLMLDDEVRRQSSSVSYFSTFDAFPSKIRYVWKGRKSPISYLYIS</sequence>
<keyword evidence="2" id="KW-1185">Reference proteome</keyword>
<reference evidence="1" key="1">
    <citation type="submission" date="2019-10" db="EMBL/GenBank/DDBJ databases">
        <authorList>
            <consortium name="DOE Joint Genome Institute"/>
            <person name="Kuo A."/>
            <person name="Miyauchi S."/>
            <person name="Kiss E."/>
            <person name="Drula E."/>
            <person name="Kohler A."/>
            <person name="Sanchez-Garcia M."/>
            <person name="Andreopoulos B."/>
            <person name="Barry K.W."/>
            <person name="Bonito G."/>
            <person name="Buee M."/>
            <person name="Carver A."/>
            <person name="Chen C."/>
            <person name="Cichocki N."/>
            <person name="Clum A."/>
            <person name="Culley D."/>
            <person name="Crous P.W."/>
            <person name="Fauchery L."/>
            <person name="Girlanda M."/>
            <person name="Hayes R."/>
            <person name="Keri Z."/>
            <person name="Labutti K."/>
            <person name="Lipzen A."/>
            <person name="Lombard V."/>
            <person name="Magnuson J."/>
            <person name="Maillard F."/>
            <person name="Morin E."/>
            <person name="Murat C."/>
            <person name="Nolan M."/>
            <person name="Ohm R."/>
            <person name="Pangilinan J."/>
            <person name="Pereira M."/>
            <person name="Perotto S."/>
            <person name="Peter M."/>
            <person name="Riley R."/>
            <person name="Sitrit Y."/>
            <person name="Stielow B."/>
            <person name="Szollosi G."/>
            <person name="Zifcakova L."/>
            <person name="Stursova M."/>
            <person name="Spatafora J.W."/>
            <person name="Tedersoo L."/>
            <person name="Vaario L.-M."/>
            <person name="Yamada A."/>
            <person name="Yan M."/>
            <person name="Wang P."/>
            <person name="Xu J."/>
            <person name="Bruns T."/>
            <person name="Baldrian P."/>
            <person name="Vilgalys R."/>
            <person name="Henrissat B."/>
            <person name="Grigoriev I.V."/>
            <person name="Hibbett D."/>
            <person name="Nagy L.G."/>
            <person name="Martin F.M."/>
        </authorList>
    </citation>
    <scope>NUCLEOTIDE SEQUENCE</scope>
    <source>
        <strain evidence="1">P2</strain>
    </source>
</reference>
<evidence type="ECO:0000313" key="1">
    <source>
        <dbReference type="EMBL" id="KAF9652161.1"/>
    </source>
</evidence>
<accession>A0ACB6ZR67</accession>
<evidence type="ECO:0000313" key="2">
    <source>
        <dbReference type="Proteomes" id="UP000886501"/>
    </source>
</evidence>
<protein>
    <submittedName>
        <fullName evidence="1">Uncharacterized protein</fullName>
    </submittedName>
</protein>
<comment type="caution">
    <text evidence="1">The sequence shown here is derived from an EMBL/GenBank/DDBJ whole genome shotgun (WGS) entry which is preliminary data.</text>
</comment>
<name>A0ACB6ZR67_THEGA</name>
<dbReference type="Proteomes" id="UP000886501">
    <property type="component" value="Unassembled WGS sequence"/>
</dbReference>
<gene>
    <name evidence="1" type="ORF">BDM02DRAFT_3109572</name>
</gene>
<dbReference type="EMBL" id="MU117970">
    <property type="protein sequence ID" value="KAF9652161.1"/>
    <property type="molecule type" value="Genomic_DNA"/>
</dbReference>
<proteinExistence type="predicted"/>
<reference evidence="1" key="2">
    <citation type="journal article" date="2020" name="Nat. Commun.">
        <title>Large-scale genome sequencing of mycorrhizal fungi provides insights into the early evolution of symbiotic traits.</title>
        <authorList>
            <person name="Miyauchi S."/>
            <person name="Kiss E."/>
            <person name="Kuo A."/>
            <person name="Drula E."/>
            <person name="Kohler A."/>
            <person name="Sanchez-Garcia M."/>
            <person name="Morin E."/>
            <person name="Andreopoulos B."/>
            <person name="Barry K.W."/>
            <person name="Bonito G."/>
            <person name="Buee M."/>
            <person name="Carver A."/>
            <person name="Chen C."/>
            <person name="Cichocki N."/>
            <person name="Clum A."/>
            <person name="Culley D."/>
            <person name="Crous P.W."/>
            <person name="Fauchery L."/>
            <person name="Girlanda M."/>
            <person name="Hayes R.D."/>
            <person name="Keri Z."/>
            <person name="LaButti K."/>
            <person name="Lipzen A."/>
            <person name="Lombard V."/>
            <person name="Magnuson J."/>
            <person name="Maillard F."/>
            <person name="Murat C."/>
            <person name="Nolan M."/>
            <person name="Ohm R.A."/>
            <person name="Pangilinan J."/>
            <person name="Pereira M.F."/>
            <person name="Perotto S."/>
            <person name="Peter M."/>
            <person name="Pfister S."/>
            <person name="Riley R."/>
            <person name="Sitrit Y."/>
            <person name="Stielow J.B."/>
            <person name="Szollosi G."/>
            <person name="Zifcakova L."/>
            <person name="Stursova M."/>
            <person name="Spatafora J.W."/>
            <person name="Tedersoo L."/>
            <person name="Vaario L.M."/>
            <person name="Yamada A."/>
            <person name="Yan M."/>
            <person name="Wang P."/>
            <person name="Xu J."/>
            <person name="Bruns T."/>
            <person name="Baldrian P."/>
            <person name="Vilgalys R."/>
            <person name="Dunand C."/>
            <person name="Henrissat B."/>
            <person name="Grigoriev I.V."/>
            <person name="Hibbett D."/>
            <person name="Nagy L.G."/>
            <person name="Martin F.M."/>
        </authorList>
    </citation>
    <scope>NUCLEOTIDE SEQUENCE</scope>
    <source>
        <strain evidence="1">P2</strain>
    </source>
</reference>